<dbReference type="InterPro" id="IPR050092">
    <property type="entry name" value="RNase_H"/>
</dbReference>
<dbReference type="GO" id="GO:0004523">
    <property type="term" value="F:RNA-DNA hybrid ribonuclease activity"/>
    <property type="evidence" value="ECO:0007669"/>
    <property type="project" value="InterPro"/>
</dbReference>
<dbReference type="RefSeq" id="XP_028154939.1">
    <property type="nucleotide sequence ID" value="XM_028299138.1"/>
</dbReference>
<dbReference type="Pfam" id="PF00075">
    <property type="entry name" value="RNase_H"/>
    <property type="match status" value="1"/>
</dbReference>
<evidence type="ECO:0000256" key="1">
    <source>
        <dbReference type="ARBA" id="ARBA00005300"/>
    </source>
</evidence>
<comment type="similarity">
    <text evidence="1">Belongs to the RNase H family.</text>
</comment>
<dbReference type="InterPro" id="IPR002156">
    <property type="entry name" value="RNaseH_domain"/>
</dbReference>
<dbReference type="SUPFAM" id="SSF53098">
    <property type="entry name" value="Ribonuclease H-like"/>
    <property type="match status" value="1"/>
</dbReference>
<dbReference type="AlphaFoldDB" id="A0A6P7H008"/>
<dbReference type="InParanoid" id="A0A6P7H008"/>
<sequence>MTILLYTKSRILAQYTQENYLYTDASKSEKGVGCAFVHNDYTASYKISNFSTVYTGELFAIYKALEYTININIDRCLIITDCLSSISSLGTIYPTHPLLRLIKNHLYQLQQKNAIVKFMWIPSHIGIHGNERVDAVAKSSVNNEELADTTYRKDFHHWINSTLSERWLQTWNQSQQKLRDIKTVMKE</sequence>
<dbReference type="GO" id="GO:0003676">
    <property type="term" value="F:nucleic acid binding"/>
    <property type="evidence" value="ECO:0007669"/>
    <property type="project" value="InterPro"/>
</dbReference>
<accession>A0A6P7H008</accession>
<dbReference type="InterPro" id="IPR012337">
    <property type="entry name" value="RNaseH-like_sf"/>
</dbReference>
<dbReference type="Gene3D" id="3.30.420.10">
    <property type="entry name" value="Ribonuclease H-like superfamily/Ribonuclease H"/>
    <property type="match status" value="1"/>
</dbReference>
<dbReference type="GO" id="GO:0043137">
    <property type="term" value="P:DNA replication, removal of RNA primer"/>
    <property type="evidence" value="ECO:0007669"/>
    <property type="project" value="TreeGrafter"/>
</dbReference>
<name>A0A6P7H008_DIAVI</name>
<reference evidence="3" key="1">
    <citation type="submission" date="2025-08" db="UniProtKB">
        <authorList>
            <consortium name="RefSeq"/>
        </authorList>
    </citation>
    <scope>IDENTIFICATION</scope>
    <source>
        <tissue evidence="3">Whole insect</tissue>
    </source>
</reference>
<evidence type="ECO:0000259" key="2">
    <source>
        <dbReference type="PROSITE" id="PS50879"/>
    </source>
</evidence>
<dbReference type="PROSITE" id="PS50879">
    <property type="entry name" value="RNASE_H_1"/>
    <property type="match status" value="1"/>
</dbReference>
<feature type="domain" description="RNase H type-1" evidence="2">
    <location>
        <begin position="15"/>
        <end position="142"/>
    </location>
</feature>
<proteinExistence type="inferred from homology"/>
<dbReference type="InterPro" id="IPR036397">
    <property type="entry name" value="RNaseH_sf"/>
</dbReference>
<organism evidence="3">
    <name type="scientific">Diabrotica virgifera virgifera</name>
    <name type="common">western corn rootworm</name>
    <dbReference type="NCBI Taxonomy" id="50390"/>
    <lineage>
        <taxon>Eukaryota</taxon>
        <taxon>Metazoa</taxon>
        <taxon>Ecdysozoa</taxon>
        <taxon>Arthropoda</taxon>
        <taxon>Hexapoda</taxon>
        <taxon>Insecta</taxon>
        <taxon>Pterygota</taxon>
        <taxon>Neoptera</taxon>
        <taxon>Endopterygota</taxon>
        <taxon>Coleoptera</taxon>
        <taxon>Polyphaga</taxon>
        <taxon>Cucujiformia</taxon>
        <taxon>Chrysomeloidea</taxon>
        <taxon>Chrysomelidae</taxon>
        <taxon>Galerucinae</taxon>
        <taxon>Diabroticina</taxon>
        <taxon>Diabroticites</taxon>
        <taxon>Diabrotica</taxon>
    </lineage>
</organism>
<gene>
    <name evidence="3" type="primary">LOC114348601</name>
</gene>
<dbReference type="CDD" id="cd09276">
    <property type="entry name" value="Rnase_HI_RT_non_LTR"/>
    <property type="match status" value="1"/>
</dbReference>
<protein>
    <submittedName>
        <fullName evidence="3">Uncharacterized protein LOC114348601</fullName>
    </submittedName>
</protein>
<dbReference type="PANTHER" id="PTHR10642:SF31">
    <property type="entry name" value="RIBONUCLEASE H1"/>
    <property type="match status" value="1"/>
</dbReference>
<evidence type="ECO:0000313" key="3">
    <source>
        <dbReference type="RefSeq" id="XP_028154939.1"/>
    </source>
</evidence>
<dbReference type="PANTHER" id="PTHR10642">
    <property type="entry name" value="RIBONUCLEASE H1"/>
    <property type="match status" value="1"/>
</dbReference>